<evidence type="ECO:0000256" key="3">
    <source>
        <dbReference type="ARBA" id="ARBA00022448"/>
    </source>
</evidence>
<feature type="transmembrane region" description="Helical" evidence="8">
    <location>
        <begin position="377"/>
        <end position="397"/>
    </location>
</feature>
<evidence type="ECO:0000256" key="5">
    <source>
        <dbReference type="ARBA" id="ARBA00022692"/>
    </source>
</evidence>
<keyword evidence="7 8" id="KW-0472">Membrane</keyword>
<dbReference type="InterPro" id="IPR036259">
    <property type="entry name" value="MFS_trans_sf"/>
</dbReference>
<feature type="transmembrane region" description="Helical" evidence="8">
    <location>
        <begin position="247"/>
        <end position="265"/>
    </location>
</feature>
<keyword evidence="5 8" id="KW-0812">Transmembrane</keyword>
<dbReference type="PROSITE" id="PS50850">
    <property type="entry name" value="MFS"/>
    <property type="match status" value="1"/>
</dbReference>
<dbReference type="Pfam" id="PF07690">
    <property type="entry name" value="MFS_1"/>
    <property type="match status" value="1"/>
</dbReference>
<dbReference type="Proteomes" id="UP000190367">
    <property type="component" value="Unassembled WGS sequence"/>
</dbReference>
<feature type="transmembrane region" description="Helical" evidence="8">
    <location>
        <begin position="403"/>
        <end position="421"/>
    </location>
</feature>
<protein>
    <submittedName>
        <fullName evidence="10">MFS transporter, DHA1 family, bicyclomycin/chloramphenicol resistance protein</fullName>
    </submittedName>
</protein>
<dbReference type="AlphaFoldDB" id="A0A1T4STH5"/>
<feature type="transmembrane region" description="Helical" evidence="8">
    <location>
        <begin position="109"/>
        <end position="128"/>
    </location>
</feature>
<feature type="domain" description="Major facilitator superfamily (MFS) profile" evidence="9">
    <location>
        <begin position="43"/>
        <end position="428"/>
    </location>
</feature>
<dbReference type="InterPro" id="IPR004812">
    <property type="entry name" value="Efflux_drug-R_Bcr/CmlA"/>
</dbReference>
<feature type="transmembrane region" description="Helical" evidence="8">
    <location>
        <begin position="285"/>
        <end position="305"/>
    </location>
</feature>
<evidence type="ECO:0000313" key="11">
    <source>
        <dbReference type="Proteomes" id="UP000190367"/>
    </source>
</evidence>
<feature type="transmembrane region" description="Helical" evidence="8">
    <location>
        <begin position="38"/>
        <end position="58"/>
    </location>
</feature>
<dbReference type="GO" id="GO:1990961">
    <property type="term" value="P:xenobiotic detoxification by transmembrane export across the plasma membrane"/>
    <property type="evidence" value="ECO:0007669"/>
    <property type="project" value="InterPro"/>
</dbReference>
<evidence type="ECO:0000256" key="6">
    <source>
        <dbReference type="ARBA" id="ARBA00022989"/>
    </source>
</evidence>
<proteinExistence type="inferred from homology"/>
<dbReference type="STRING" id="634771.SAMN04488128_103483"/>
<organism evidence="10 11">
    <name type="scientific">Chitinophaga eiseniae</name>
    <dbReference type="NCBI Taxonomy" id="634771"/>
    <lineage>
        <taxon>Bacteria</taxon>
        <taxon>Pseudomonadati</taxon>
        <taxon>Bacteroidota</taxon>
        <taxon>Chitinophagia</taxon>
        <taxon>Chitinophagales</taxon>
        <taxon>Chitinophagaceae</taxon>
        <taxon>Chitinophaga</taxon>
    </lineage>
</organism>
<reference evidence="11" key="1">
    <citation type="submission" date="2017-02" db="EMBL/GenBank/DDBJ databases">
        <authorList>
            <person name="Varghese N."/>
            <person name="Submissions S."/>
        </authorList>
    </citation>
    <scope>NUCLEOTIDE SEQUENCE [LARGE SCALE GENOMIC DNA]</scope>
    <source>
        <strain evidence="11">DSM 22224</strain>
    </source>
</reference>
<feature type="transmembrane region" description="Helical" evidence="8">
    <location>
        <begin position="6"/>
        <end position="26"/>
    </location>
</feature>
<feature type="transmembrane region" description="Helical" evidence="8">
    <location>
        <begin position="336"/>
        <end position="356"/>
    </location>
</feature>
<keyword evidence="3" id="KW-0813">Transport</keyword>
<dbReference type="CDD" id="cd17320">
    <property type="entry name" value="MFS_MdfA_MDR_like"/>
    <property type="match status" value="1"/>
</dbReference>
<evidence type="ECO:0000259" key="9">
    <source>
        <dbReference type="PROSITE" id="PS50850"/>
    </source>
</evidence>
<keyword evidence="11" id="KW-1185">Reference proteome</keyword>
<comment type="similarity">
    <text evidence="2">Belongs to the major facilitator superfamily. Bcr/CmlA family.</text>
</comment>
<dbReference type="InterPro" id="IPR011701">
    <property type="entry name" value="MFS"/>
</dbReference>
<evidence type="ECO:0000256" key="1">
    <source>
        <dbReference type="ARBA" id="ARBA00004651"/>
    </source>
</evidence>
<feature type="transmembrane region" description="Helical" evidence="8">
    <location>
        <begin position="167"/>
        <end position="191"/>
    </location>
</feature>
<evidence type="ECO:0000256" key="4">
    <source>
        <dbReference type="ARBA" id="ARBA00022475"/>
    </source>
</evidence>
<dbReference type="NCBIfam" id="TIGR00710">
    <property type="entry name" value="efflux_Bcr_CflA"/>
    <property type="match status" value="1"/>
</dbReference>
<feature type="transmembrane region" description="Helical" evidence="8">
    <location>
        <begin position="134"/>
        <end position="155"/>
    </location>
</feature>
<keyword evidence="4" id="KW-1003">Cell membrane</keyword>
<dbReference type="GO" id="GO:0015385">
    <property type="term" value="F:sodium:proton antiporter activity"/>
    <property type="evidence" value="ECO:0007669"/>
    <property type="project" value="TreeGrafter"/>
</dbReference>
<gene>
    <name evidence="10" type="ORF">SAMN04488128_103483</name>
</gene>
<feature type="transmembrane region" description="Helical" evidence="8">
    <location>
        <begin position="312"/>
        <end position="330"/>
    </location>
</feature>
<dbReference type="EMBL" id="FUWZ01000003">
    <property type="protein sequence ID" value="SKA31477.1"/>
    <property type="molecule type" value="Genomic_DNA"/>
</dbReference>
<name>A0A1T4STH5_9BACT</name>
<comment type="subcellular location">
    <subcellularLocation>
        <location evidence="1">Cell membrane</location>
        <topology evidence="1">Multi-pass membrane protein</topology>
    </subcellularLocation>
</comment>
<evidence type="ECO:0000256" key="8">
    <source>
        <dbReference type="SAM" id="Phobius"/>
    </source>
</evidence>
<dbReference type="SUPFAM" id="SSF103473">
    <property type="entry name" value="MFS general substrate transporter"/>
    <property type="match status" value="1"/>
</dbReference>
<dbReference type="Gene3D" id="1.20.1720.10">
    <property type="entry name" value="Multidrug resistance protein D"/>
    <property type="match status" value="1"/>
</dbReference>
<feature type="transmembrane region" description="Helical" evidence="8">
    <location>
        <begin position="197"/>
        <end position="217"/>
    </location>
</feature>
<dbReference type="OrthoDB" id="9800416at2"/>
<accession>A0A1T4STH5</accession>
<dbReference type="InterPro" id="IPR020846">
    <property type="entry name" value="MFS_dom"/>
</dbReference>
<dbReference type="PANTHER" id="PTHR23502:SF132">
    <property type="entry name" value="POLYAMINE TRANSPORTER 2-RELATED"/>
    <property type="match status" value="1"/>
</dbReference>
<evidence type="ECO:0000256" key="2">
    <source>
        <dbReference type="ARBA" id="ARBA00006236"/>
    </source>
</evidence>
<feature type="transmembrane region" description="Helical" evidence="8">
    <location>
        <begin position="78"/>
        <end position="97"/>
    </location>
</feature>
<sequence length="442" mass="47209">MSLSILSFYEGDAGVKWLFYFCSLILNRQIVTQEHTRSGYFFLILILGALTALAPFSIDMYLPSFPAIAKDFGVEQARVGLSLSSFFIGISAGQLLYGPLLDRFGRKTPLILGLLVYIVASLGCVYAGTLNSLVILRFIQALGSCAATVASVAMVRDLFPVKENARVFALLMLVVGASPMLAPTIGGYAAAAFHWHAVFIVLGAIGLLLLLATILWLPESYKPDTTLSLKPGPIIQSFWTVATTPQFYTYAFTGAIAFSGLFAYVSGSPQVFMDVYHLDGKTYGWIFAGLSIGFIGCSQVNSILLKRYESKQIVPVALSLQGLIAVVMAVGAWNNWLGLTSLLVLLFFFLCCMGFINPNTAALCLAPFTKNAGTASALMGALQMGIGALAATVVSLYDTHNAVPLAFTMCGSSLLAIAALFSGRRQIKTTVAADKGSAVLSH</sequence>
<dbReference type="FunFam" id="1.20.1720.10:FF:000005">
    <property type="entry name" value="Bcr/CflA family efflux transporter"/>
    <property type="match status" value="1"/>
</dbReference>
<keyword evidence="6 8" id="KW-1133">Transmembrane helix</keyword>
<dbReference type="PANTHER" id="PTHR23502">
    <property type="entry name" value="MAJOR FACILITATOR SUPERFAMILY"/>
    <property type="match status" value="1"/>
</dbReference>
<dbReference type="GO" id="GO:0005886">
    <property type="term" value="C:plasma membrane"/>
    <property type="evidence" value="ECO:0007669"/>
    <property type="project" value="UniProtKB-SubCell"/>
</dbReference>
<dbReference type="GO" id="GO:0042910">
    <property type="term" value="F:xenobiotic transmembrane transporter activity"/>
    <property type="evidence" value="ECO:0007669"/>
    <property type="project" value="InterPro"/>
</dbReference>
<evidence type="ECO:0000313" key="10">
    <source>
        <dbReference type="EMBL" id="SKA31477.1"/>
    </source>
</evidence>
<evidence type="ECO:0000256" key="7">
    <source>
        <dbReference type="ARBA" id="ARBA00023136"/>
    </source>
</evidence>